<reference evidence="2 3" key="1">
    <citation type="submission" date="2020-08" db="EMBL/GenBank/DDBJ databases">
        <title>Edaphobacter telluris sp. nov. and Acidobacterium dinghuensis sp. nov., two acidobacteria isolated from forest soil.</title>
        <authorList>
            <person name="Fu J."/>
            <person name="Qiu L."/>
        </authorList>
    </citation>
    <scope>NUCLEOTIDE SEQUENCE [LARGE SCALE GENOMIC DNA]</scope>
    <source>
        <strain evidence="2">4Y35</strain>
    </source>
</reference>
<keyword evidence="3" id="KW-1185">Reference proteome</keyword>
<protein>
    <submittedName>
        <fullName evidence="2">Uncharacterized protein</fullName>
    </submittedName>
</protein>
<accession>A0A7G8BEN0</accession>
<proteinExistence type="predicted"/>
<dbReference type="AlphaFoldDB" id="A0A7G8BEN0"/>
<dbReference type="Proteomes" id="UP000515312">
    <property type="component" value="Chromosome"/>
</dbReference>
<evidence type="ECO:0000313" key="2">
    <source>
        <dbReference type="EMBL" id="QNI31000.1"/>
    </source>
</evidence>
<dbReference type="EMBL" id="CP060394">
    <property type="protein sequence ID" value="QNI31000.1"/>
    <property type="molecule type" value="Genomic_DNA"/>
</dbReference>
<organism evidence="2 3">
    <name type="scientific">Alloacidobacterium dinghuense</name>
    <dbReference type="NCBI Taxonomy" id="2763107"/>
    <lineage>
        <taxon>Bacteria</taxon>
        <taxon>Pseudomonadati</taxon>
        <taxon>Acidobacteriota</taxon>
        <taxon>Terriglobia</taxon>
        <taxon>Terriglobales</taxon>
        <taxon>Acidobacteriaceae</taxon>
        <taxon>Alloacidobacterium</taxon>
    </lineage>
</organism>
<sequence length="85" mass="9472">MNSEEREMLANSLDLTVANTGMIFDLRREIKALRALLQEIHPDFEKQYRKQSADADESGGETYGKALAKSREAAAARDTLRTAGK</sequence>
<feature type="compositionally biased region" description="Basic and acidic residues" evidence="1">
    <location>
        <begin position="69"/>
        <end position="85"/>
    </location>
</feature>
<name>A0A7G8BEN0_9BACT</name>
<dbReference type="RefSeq" id="WP_186741287.1">
    <property type="nucleotide sequence ID" value="NZ_CP060394.1"/>
</dbReference>
<gene>
    <name evidence="2" type="ORF">H7849_18050</name>
</gene>
<evidence type="ECO:0000256" key="1">
    <source>
        <dbReference type="SAM" id="MobiDB-lite"/>
    </source>
</evidence>
<evidence type="ECO:0000313" key="3">
    <source>
        <dbReference type="Proteomes" id="UP000515312"/>
    </source>
</evidence>
<feature type="region of interest" description="Disordered" evidence="1">
    <location>
        <begin position="47"/>
        <end position="85"/>
    </location>
</feature>
<dbReference type="KEGG" id="adin:H7849_18050"/>